<dbReference type="Pfam" id="PF13561">
    <property type="entry name" value="adh_short_C2"/>
    <property type="match status" value="1"/>
</dbReference>
<dbReference type="PRINTS" id="PR00080">
    <property type="entry name" value="SDRFAMILY"/>
</dbReference>
<dbReference type="AlphaFoldDB" id="A0A1G7B4R5"/>
<dbReference type="CDD" id="cd05233">
    <property type="entry name" value="SDR_c"/>
    <property type="match status" value="1"/>
</dbReference>
<dbReference type="PANTHER" id="PTHR42760:SF124">
    <property type="entry name" value="SHORT-CHAIN DEHYDROGENASE_REDUCTASE"/>
    <property type="match status" value="1"/>
</dbReference>
<keyword evidence="3" id="KW-1185">Reference proteome</keyword>
<dbReference type="InterPro" id="IPR020904">
    <property type="entry name" value="Sc_DH/Rdtase_CS"/>
</dbReference>
<name>A0A1G7B4R5_9BURK</name>
<dbReference type="FunFam" id="3.40.50.720:FF:000084">
    <property type="entry name" value="Short-chain dehydrogenase reductase"/>
    <property type="match status" value="1"/>
</dbReference>
<evidence type="ECO:0000313" key="3">
    <source>
        <dbReference type="Proteomes" id="UP000198908"/>
    </source>
</evidence>
<evidence type="ECO:0008006" key="4">
    <source>
        <dbReference type="Google" id="ProtNLM"/>
    </source>
</evidence>
<accession>A0A1G7B4R5</accession>
<dbReference type="SUPFAM" id="SSF51735">
    <property type="entry name" value="NAD(P)-binding Rossmann-fold domains"/>
    <property type="match status" value="1"/>
</dbReference>
<dbReference type="PANTHER" id="PTHR42760">
    <property type="entry name" value="SHORT-CHAIN DEHYDROGENASES/REDUCTASES FAMILY MEMBER"/>
    <property type="match status" value="1"/>
</dbReference>
<evidence type="ECO:0000256" key="1">
    <source>
        <dbReference type="ARBA" id="ARBA00006484"/>
    </source>
</evidence>
<dbReference type="OrthoDB" id="196630at2"/>
<dbReference type="InterPro" id="IPR036291">
    <property type="entry name" value="NAD(P)-bd_dom_sf"/>
</dbReference>
<dbReference type="EMBL" id="FMYQ01000037">
    <property type="protein sequence ID" value="SDE22128.1"/>
    <property type="molecule type" value="Genomic_DNA"/>
</dbReference>
<sequence>MAGKLNGRVAVVTGSSSGNGRAIAIALAREGAHIVCSDLKKSALSGGYEKDIEIDTDDVIAQAGGKATFVAADASRAADVQSVIDHAVRTFGRLDIMVNNAGVFTGLHNIIDETEDQYDFTMNINAKGVWLGCKYAITQFMKQGPMKSSTGADLRGRVVNIASIGGLVGLALEPAYCASKGAVVNLTRELALDFAPERINVNAICPGFLATAMVRSFLEKDETNKLLHDLTPWPRVGAAEDVARAAVFLASDDAEWMTGSMLTVDGAFTAR</sequence>
<dbReference type="PRINTS" id="PR00081">
    <property type="entry name" value="GDHRDH"/>
</dbReference>
<dbReference type="Proteomes" id="UP000198908">
    <property type="component" value="Unassembled WGS sequence"/>
</dbReference>
<gene>
    <name evidence="2" type="ORF">SAMN05421548_13752</name>
</gene>
<protein>
    <recommendedName>
        <fullName evidence="4">NAD(P)-dependent dehydrogenase, short-chain alcohol dehydrogenase family</fullName>
    </recommendedName>
</protein>
<dbReference type="Gene3D" id="3.40.50.720">
    <property type="entry name" value="NAD(P)-binding Rossmann-like Domain"/>
    <property type="match status" value="1"/>
</dbReference>
<proteinExistence type="inferred from homology"/>
<comment type="similarity">
    <text evidence="1">Belongs to the short-chain dehydrogenases/reductases (SDR) family.</text>
</comment>
<dbReference type="PROSITE" id="PS00061">
    <property type="entry name" value="ADH_SHORT"/>
    <property type="match status" value="1"/>
</dbReference>
<evidence type="ECO:0000313" key="2">
    <source>
        <dbReference type="EMBL" id="SDE22128.1"/>
    </source>
</evidence>
<dbReference type="InterPro" id="IPR002347">
    <property type="entry name" value="SDR_fam"/>
</dbReference>
<organism evidence="2 3">
    <name type="scientific">Paraburkholderia lycopersici</name>
    <dbReference type="NCBI Taxonomy" id="416944"/>
    <lineage>
        <taxon>Bacteria</taxon>
        <taxon>Pseudomonadati</taxon>
        <taxon>Pseudomonadota</taxon>
        <taxon>Betaproteobacteria</taxon>
        <taxon>Burkholderiales</taxon>
        <taxon>Burkholderiaceae</taxon>
        <taxon>Paraburkholderia</taxon>
    </lineage>
</organism>
<dbReference type="RefSeq" id="WP_092004943.1">
    <property type="nucleotide sequence ID" value="NZ_FMYQ01000037.1"/>
</dbReference>
<dbReference type="NCBIfam" id="NF005559">
    <property type="entry name" value="PRK07231.1"/>
    <property type="match status" value="1"/>
</dbReference>
<reference evidence="3" key="1">
    <citation type="submission" date="2016-09" db="EMBL/GenBank/DDBJ databases">
        <authorList>
            <person name="Varghese N."/>
            <person name="Submissions S."/>
        </authorList>
    </citation>
    <scope>NUCLEOTIDE SEQUENCE [LARGE SCALE GENOMIC DNA]</scope>
    <source>
        <strain evidence="3">TNe-862</strain>
    </source>
</reference>
<dbReference type="GO" id="GO:0016616">
    <property type="term" value="F:oxidoreductase activity, acting on the CH-OH group of donors, NAD or NADP as acceptor"/>
    <property type="evidence" value="ECO:0007669"/>
    <property type="project" value="TreeGrafter"/>
</dbReference>
<dbReference type="STRING" id="416944.SAMN05421548_13752"/>